<sequence>MSVYNTSGSPLPPPPPAVESAKEFDGPQPSRYVPSLDAADNRIAATPSLYGSSEHIARSAQPQPQPPPQQQGGYVAAGPRPYQNSSYSNVGGGPVAAPAIPLMRPSPNASYSSNSGGGMSQQLQQQQPIQSQIISQQPPHLPTPNTSFGQSTMSYTTGPVHHPPPHGHHYAHSSGGESADAVSVHSLGHQQQPQPQQRHATAGGYYAPSNGTLSQGSIPMTYAPVPPPPSAYNTSGPPPSVYNGGGPPPSAYAPPSTYGGGGGGPQTIYNGGGGPPPPGPSTFGSGGRANTAGKIALGALAAGAVAYGVHELVEQHEEGEERRRLAIVAARRQQEEAERQRRETEARRRREEEEERRREDHERWRREEDERHRQDAVYGQQQQPSSRPASAAIPFYPSRPRADSMSSRGSATGTEGGVFRPPAPFGRPAYSFHPDDVRFVDPSRSSHASATPETYPELRQAPSDSVIKIGTIIALKHLPSGRFLRSDRSHSTASGSNQQLVYASRWNPAADDWWQVLPANQEVPVPGSIVSYGTQIRLRHVNTGRHLHSHYGFAEG</sequence>
<comment type="caution">
    <text evidence="1">The sequence shown here is derived from an EMBL/GenBank/DDBJ whole genome shotgun (WGS) entry which is preliminary data.</text>
</comment>
<feature type="non-terminal residue" evidence="1">
    <location>
        <position position="556"/>
    </location>
</feature>
<name>A0ACC1LX86_9FUNG</name>
<evidence type="ECO:0000313" key="2">
    <source>
        <dbReference type="Proteomes" id="UP001139981"/>
    </source>
</evidence>
<proteinExistence type="predicted"/>
<accession>A0ACC1LX86</accession>
<reference evidence="1" key="1">
    <citation type="submission" date="2022-07" db="EMBL/GenBank/DDBJ databases">
        <title>Phylogenomic reconstructions and comparative analyses of Kickxellomycotina fungi.</title>
        <authorList>
            <person name="Reynolds N.K."/>
            <person name="Stajich J.E."/>
            <person name="Barry K."/>
            <person name="Grigoriev I.V."/>
            <person name="Crous P."/>
            <person name="Smith M.E."/>
        </authorList>
    </citation>
    <scope>NUCLEOTIDE SEQUENCE</scope>
    <source>
        <strain evidence="1">CBS 190363</strain>
    </source>
</reference>
<keyword evidence="2" id="KW-1185">Reference proteome</keyword>
<dbReference type="EMBL" id="JANBVB010001722">
    <property type="protein sequence ID" value="KAJ2889676.1"/>
    <property type="molecule type" value="Genomic_DNA"/>
</dbReference>
<evidence type="ECO:0000313" key="1">
    <source>
        <dbReference type="EMBL" id="KAJ2889676.1"/>
    </source>
</evidence>
<protein>
    <submittedName>
        <fullName evidence="1">Uncharacterized protein</fullName>
    </submittedName>
</protein>
<gene>
    <name evidence="1" type="ORF">IWW38_004569</name>
</gene>
<organism evidence="1 2">
    <name type="scientific">Coemansia aciculifera</name>
    <dbReference type="NCBI Taxonomy" id="417176"/>
    <lineage>
        <taxon>Eukaryota</taxon>
        <taxon>Fungi</taxon>
        <taxon>Fungi incertae sedis</taxon>
        <taxon>Zoopagomycota</taxon>
        <taxon>Kickxellomycotina</taxon>
        <taxon>Kickxellomycetes</taxon>
        <taxon>Kickxellales</taxon>
        <taxon>Kickxellaceae</taxon>
        <taxon>Coemansia</taxon>
    </lineage>
</organism>
<dbReference type="Proteomes" id="UP001139981">
    <property type="component" value="Unassembled WGS sequence"/>
</dbReference>